<keyword evidence="8" id="KW-0496">Mitochondrion</keyword>
<proteinExistence type="inferred from homology"/>
<evidence type="ECO:0000256" key="6">
    <source>
        <dbReference type="ARBA" id="ARBA00022792"/>
    </source>
</evidence>
<dbReference type="PANTHER" id="PTHR46131:SF1">
    <property type="entry name" value="SD08549P"/>
    <property type="match status" value="1"/>
</dbReference>
<sequence length="308" mass="34613">MVNENRTTLTTNVVSDDRTDKMNNSPTNVDDVVDILSRNFNKYLKKSDGLKEFACGWGAALINIGITFPINKIIFRQMLHNMHVGGAYKQIRQEGFVFLYRGILPPLMQKSINTSVMFGFYESCRKPLVEQGVPAPISNATAAMLAGTIEAVLTPFERVQTLLQDQHSHILFRTTNDAMKSILYQHGFKEYYRGLVPILLRNGPSNVFFFALRDLAVENIPDSSRWYLNAMKQFLIGAVIGSFISTIFYPCNLITKVKEAACSRSNCYLTSVSNPALPDDIWLFFGESGYLTYQPMSSGNAVLLTEVK</sequence>
<evidence type="ECO:0000256" key="8">
    <source>
        <dbReference type="ARBA" id="ARBA00023128"/>
    </source>
</evidence>
<evidence type="ECO:0000256" key="3">
    <source>
        <dbReference type="ARBA" id="ARBA00022448"/>
    </source>
</evidence>
<evidence type="ECO:0000256" key="2">
    <source>
        <dbReference type="ARBA" id="ARBA00006375"/>
    </source>
</evidence>
<dbReference type="PROSITE" id="PS50920">
    <property type="entry name" value="SOLCAR"/>
    <property type="match status" value="2"/>
</dbReference>
<reference evidence="13 14" key="1">
    <citation type="journal article" date="2017" name="Gigascience">
        <title>Genome sequence of the small brown planthopper, Laodelphax striatellus.</title>
        <authorList>
            <person name="Zhu J."/>
            <person name="Jiang F."/>
            <person name="Wang X."/>
            <person name="Yang P."/>
            <person name="Bao Y."/>
            <person name="Zhao W."/>
            <person name="Wang W."/>
            <person name="Lu H."/>
            <person name="Wang Q."/>
            <person name="Cui N."/>
            <person name="Li J."/>
            <person name="Chen X."/>
            <person name="Luo L."/>
            <person name="Yu J."/>
            <person name="Kang L."/>
            <person name="Cui F."/>
        </authorList>
    </citation>
    <scope>NUCLEOTIDE SEQUENCE [LARGE SCALE GENOMIC DNA]</scope>
    <source>
        <strain evidence="13">Lst14</strain>
    </source>
</reference>
<keyword evidence="4 10" id="KW-0812">Transmembrane</keyword>
<evidence type="ECO:0000313" key="14">
    <source>
        <dbReference type="Proteomes" id="UP000291343"/>
    </source>
</evidence>
<keyword evidence="6" id="KW-0999">Mitochondrion inner membrane</keyword>
<dbReference type="FunCoup" id="A0A482WNS0">
    <property type="interactions" value="1285"/>
</dbReference>
<keyword evidence="7 12" id="KW-1133">Transmembrane helix</keyword>
<keyword evidence="14" id="KW-1185">Reference proteome</keyword>
<comment type="similarity">
    <text evidence="2 11">Belongs to the mitochondrial carrier (TC 2.A.29) family.</text>
</comment>
<feature type="transmembrane region" description="Helical" evidence="12">
    <location>
        <begin position="234"/>
        <end position="255"/>
    </location>
</feature>
<dbReference type="InterPro" id="IPR023395">
    <property type="entry name" value="MCP_dom_sf"/>
</dbReference>
<dbReference type="GO" id="GO:0051724">
    <property type="term" value="F:NAD transmembrane transporter activity"/>
    <property type="evidence" value="ECO:0007669"/>
    <property type="project" value="TreeGrafter"/>
</dbReference>
<dbReference type="GO" id="GO:0005743">
    <property type="term" value="C:mitochondrial inner membrane"/>
    <property type="evidence" value="ECO:0007669"/>
    <property type="project" value="UniProtKB-SubCell"/>
</dbReference>
<dbReference type="SUPFAM" id="SSF103506">
    <property type="entry name" value="Mitochondrial carrier"/>
    <property type="match status" value="1"/>
</dbReference>
<dbReference type="InterPro" id="IPR052465">
    <property type="entry name" value="Mito_NAD+_Carrier"/>
</dbReference>
<protein>
    <recommendedName>
        <fullName evidence="15">Mitochondrial carrier protein</fullName>
    </recommendedName>
</protein>
<evidence type="ECO:0000256" key="9">
    <source>
        <dbReference type="ARBA" id="ARBA00023136"/>
    </source>
</evidence>
<organism evidence="13 14">
    <name type="scientific">Laodelphax striatellus</name>
    <name type="common">Small brown planthopper</name>
    <name type="synonym">Delphax striatella</name>
    <dbReference type="NCBI Taxonomy" id="195883"/>
    <lineage>
        <taxon>Eukaryota</taxon>
        <taxon>Metazoa</taxon>
        <taxon>Ecdysozoa</taxon>
        <taxon>Arthropoda</taxon>
        <taxon>Hexapoda</taxon>
        <taxon>Insecta</taxon>
        <taxon>Pterygota</taxon>
        <taxon>Neoptera</taxon>
        <taxon>Paraneoptera</taxon>
        <taxon>Hemiptera</taxon>
        <taxon>Auchenorrhyncha</taxon>
        <taxon>Fulgoroidea</taxon>
        <taxon>Delphacidae</taxon>
        <taxon>Criomorphinae</taxon>
        <taxon>Laodelphax</taxon>
    </lineage>
</organism>
<dbReference type="InParanoid" id="A0A482WNS0"/>
<evidence type="ECO:0000256" key="5">
    <source>
        <dbReference type="ARBA" id="ARBA00022737"/>
    </source>
</evidence>
<evidence type="ECO:0000256" key="10">
    <source>
        <dbReference type="PROSITE-ProRule" id="PRU00282"/>
    </source>
</evidence>
<dbReference type="AlphaFoldDB" id="A0A482WNS0"/>
<evidence type="ECO:0000256" key="12">
    <source>
        <dbReference type="SAM" id="Phobius"/>
    </source>
</evidence>
<dbReference type="EMBL" id="QKKF02029463">
    <property type="protein sequence ID" value="RZF35184.1"/>
    <property type="molecule type" value="Genomic_DNA"/>
</dbReference>
<gene>
    <name evidence="13" type="ORF">LSTR_LSTR012622</name>
</gene>
<dbReference type="Pfam" id="PF00153">
    <property type="entry name" value="Mito_carr"/>
    <property type="match status" value="2"/>
</dbReference>
<keyword evidence="9 10" id="KW-0472">Membrane</keyword>
<evidence type="ECO:0008006" key="15">
    <source>
        <dbReference type="Google" id="ProtNLM"/>
    </source>
</evidence>
<comment type="caution">
    <text evidence="13">The sequence shown here is derived from an EMBL/GenBank/DDBJ whole genome shotgun (WGS) entry which is preliminary data.</text>
</comment>
<name>A0A482WNS0_LAOST</name>
<comment type="subcellular location">
    <subcellularLocation>
        <location evidence="1">Mitochondrion inner membrane</location>
        <topology evidence="1">Multi-pass membrane protein</topology>
    </subcellularLocation>
</comment>
<evidence type="ECO:0000256" key="7">
    <source>
        <dbReference type="ARBA" id="ARBA00022989"/>
    </source>
</evidence>
<dbReference type="SMR" id="A0A482WNS0"/>
<keyword evidence="3 11" id="KW-0813">Transport</keyword>
<evidence type="ECO:0000256" key="1">
    <source>
        <dbReference type="ARBA" id="ARBA00004448"/>
    </source>
</evidence>
<dbReference type="Proteomes" id="UP000291343">
    <property type="component" value="Unassembled WGS sequence"/>
</dbReference>
<feature type="repeat" description="Solcar" evidence="10">
    <location>
        <begin position="47"/>
        <end position="127"/>
    </location>
</feature>
<accession>A0A482WNS0</accession>
<dbReference type="OrthoDB" id="2139348at2759"/>
<evidence type="ECO:0000313" key="13">
    <source>
        <dbReference type="EMBL" id="RZF35184.1"/>
    </source>
</evidence>
<keyword evidence="5" id="KW-0677">Repeat</keyword>
<evidence type="ECO:0000256" key="11">
    <source>
        <dbReference type="RuleBase" id="RU000488"/>
    </source>
</evidence>
<evidence type="ECO:0000256" key="4">
    <source>
        <dbReference type="ARBA" id="ARBA00022692"/>
    </source>
</evidence>
<dbReference type="PANTHER" id="PTHR46131">
    <property type="entry name" value="SD08549P"/>
    <property type="match status" value="1"/>
</dbReference>
<feature type="repeat" description="Solcar" evidence="10">
    <location>
        <begin position="134"/>
        <end position="219"/>
    </location>
</feature>
<dbReference type="Gene3D" id="1.50.40.10">
    <property type="entry name" value="Mitochondrial carrier domain"/>
    <property type="match status" value="1"/>
</dbReference>
<dbReference type="InterPro" id="IPR018108">
    <property type="entry name" value="MCP_transmembrane"/>
</dbReference>